<dbReference type="Proteomes" id="UP000029385">
    <property type="component" value="Unassembled WGS sequence"/>
</dbReference>
<accession>A0A091BDW5</accession>
<protein>
    <submittedName>
        <fullName evidence="2">Uncharacterized protein</fullName>
    </submittedName>
</protein>
<evidence type="ECO:0000313" key="3">
    <source>
        <dbReference type="Proteomes" id="UP000029385"/>
    </source>
</evidence>
<feature type="transmembrane region" description="Helical" evidence="1">
    <location>
        <begin position="77"/>
        <end position="98"/>
    </location>
</feature>
<sequence>MDVEMSYLTYLVVSVAMTIWVAHTLSKNGEVFLVKCFGQDEVLAKSTNHLLVVGFYLINLGFIGVRLDGWNLDQVGLIPYVGSKIGVSVLVLGGMHFFNMIMIARFGRTVSGWVRTNEYQNGPRVTPPPLPR</sequence>
<dbReference type="EMBL" id="AVCI01000009">
    <property type="protein sequence ID" value="KFN42595.1"/>
    <property type="molecule type" value="Genomic_DNA"/>
</dbReference>
<keyword evidence="1" id="KW-1133">Transmembrane helix</keyword>
<feature type="transmembrane region" description="Helical" evidence="1">
    <location>
        <begin position="6"/>
        <end position="26"/>
    </location>
</feature>
<dbReference type="RefSeq" id="WP_022970291.1">
    <property type="nucleotide sequence ID" value="NZ_ATVD01000006.1"/>
</dbReference>
<comment type="caution">
    <text evidence="2">The sequence shown here is derived from an EMBL/GenBank/DDBJ whole genome shotgun (WGS) entry which is preliminary data.</text>
</comment>
<dbReference type="AlphaFoldDB" id="A0A091BDW5"/>
<dbReference type="eggNOG" id="ENOG5032UIF">
    <property type="taxonomic scope" value="Bacteria"/>
</dbReference>
<organism evidence="2 3">
    <name type="scientific">Arenimonas oryziterrae DSM 21050 = YC6267</name>
    <dbReference type="NCBI Taxonomy" id="1121015"/>
    <lineage>
        <taxon>Bacteria</taxon>
        <taxon>Pseudomonadati</taxon>
        <taxon>Pseudomonadota</taxon>
        <taxon>Gammaproteobacteria</taxon>
        <taxon>Lysobacterales</taxon>
        <taxon>Lysobacteraceae</taxon>
        <taxon>Arenimonas</taxon>
    </lineage>
</organism>
<dbReference type="PATRIC" id="fig|1121015.4.peg.2114"/>
<gene>
    <name evidence="2" type="ORF">N789_13220</name>
</gene>
<proteinExistence type="predicted"/>
<evidence type="ECO:0000256" key="1">
    <source>
        <dbReference type="SAM" id="Phobius"/>
    </source>
</evidence>
<keyword evidence="1" id="KW-0812">Transmembrane</keyword>
<dbReference type="STRING" id="1121015.GCA_000420545_02686"/>
<feature type="transmembrane region" description="Helical" evidence="1">
    <location>
        <begin position="47"/>
        <end position="65"/>
    </location>
</feature>
<evidence type="ECO:0000313" key="2">
    <source>
        <dbReference type="EMBL" id="KFN42595.1"/>
    </source>
</evidence>
<name>A0A091BDW5_9GAMM</name>
<dbReference type="OrthoDB" id="193443at2"/>
<reference evidence="2 3" key="1">
    <citation type="submission" date="2013-09" db="EMBL/GenBank/DDBJ databases">
        <title>Genome sequencing of Arenimonas oryziterrae.</title>
        <authorList>
            <person name="Chen F."/>
            <person name="Wang G."/>
        </authorList>
    </citation>
    <scope>NUCLEOTIDE SEQUENCE [LARGE SCALE GENOMIC DNA]</scope>
    <source>
        <strain evidence="2 3">YC6267</strain>
    </source>
</reference>
<keyword evidence="3" id="KW-1185">Reference proteome</keyword>
<keyword evidence="1" id="KW-0472">Membrane</keyword>